<sequence length="230" mass="26098">MSELIVFGFENQEVRFVGTPDKPEWIAQDVGIALELQNVRQLLTKFDDDEKGVCTIYTPGGEQEMLTVTEPGLYRLIFKSRKAVAKRFQRWLFHEVLPSIRRTGSYSIHQSQPSPKALVAARTIKEINELVVDISPRLAQYLIDHTISEVLEQAVLPGTTETLRGVVEIAQEMGLPVNAQNRSQLGRFVKNSQVGQFAVSEKRLVNGTLREVHCYPDNEAVRQRIRSFFS</sequence>
<dbReference type="AlphaFoldDB" id="A0A2T1LVU6"/>
<evidence type="ECO:0000313" key="2">
    <source>
        <dbReference type="EMBL" id="PSF35974.1"/>
    </source>
</evidence>
<feature type="domain" description="Bro-N" evidence="1">
    <location>
        <begin position="1"/>
        <end position="104"/>
    </location>
</feature>
<accession>A0A2T1LVU6</accession>
<dbReference type="Pfam" id="PF02498">
    <property type="entry name" value="Bro-N"/>
    <property type="match status" value="1"/>
</dbReference>
<proteinExistence type="predicted"/>
<dbReference type="PANTHER" id="PTHR36180:SF2">
    <property type="entry name" value="BRO FAMILY PROTEIN"/>
    <property type="match status" value="1"/>
</dbReference>
<comment type="caution">
    <text evidence="2">The sequence shown here is derived from an EMBL/GenBank/DDBJ whole genome shotgun (WGS) entry which is preliminary data.</text>
</comment>
<dbReference type="Proteomes" id="UP000239001">
    <property type="component" value="Unassembled WGS sequence"/>
</dbReference>
<organism evidence="2 3">
    <name type="scientific">Aphanothece hegewaldii CCALA 016</name>
    <dbReference type="NCBI Taxonomy" id="2107694"/>
    <lineage>
        <taxon>Bacteria</taxon>
        <taxon>Bacillati</taxon>
        <taxon>Cyanobacteriota</taxon>
        <taxon>Cyanophyceae</taxon>
        <taxon>Oscillatoriophycideae</taxon>
        <taxon>Chroococcales</taxon>
        <taxon>Aphanothecaceae</taxon>
        <taxon>Aphanothece</taxon>
    </lineage>
</organism>
<protein>
    <recommendedName>
        <fullName evidence="1">Bro-N domain-containing protein</fullName>
    </recommendedName>
</protein>
<dbReference type="RefSeq" id="WP_106457621.1">
    <property type="nucleotide sequence ID" value="NZ_PXOH01000016.1"/>
</dbReference>
<dbReference type="EMBL" id="PXOH01000016">
    <property type="protein sequence ID" value="PSF35974.1"/>
    <property type="molecule type" value="Genomic_DNA"/>
</dbReference>
<gene>
    <name evidence="2" type="ORF">C7H19_14600</name>
</gene>
<dbReference type="InterPro" id="IPR003497">
    <property type="entry name" value="BRO_N_domain"/>
</dbReference>
<dbReference type="SMART" id="SM01040">
    <property type="entry name" value="Bro-N"/>
    <property type="match status" value="1"/>
</dbReference>
<reference evidence="2 3" key="2">
    <citation type="submission" date="2018-03" db="EMBL/GenBank/DDBJ databases">
        <authorList>
            <person name="Keele B.F."/>
        </authorList>
    </citation>
    <scope>NUCLEOTIDE SEQUENCE [LARGE SCALE GENOMIC DNA]</scope>
    <source>
        <strain evidence="2 3">CCALA 016</strain>
    </source>
</reference>
<dbReference type="PROSITE" id="PS51750">
    <property type="entry name" value="BRO_N"/>
    <property type="match status" value="1"/>
</dbReference>
<keyword evidence="3" id="KW-1185">Reference proteome</keyword>
<evidence type="ECO:0000313" key="3">
    <source>
        <dbReference type="Proteomes" id="UP000239001"/>
    </source>
</evidence>
<dbReference type="OrthoDB" id="9812611at2"/>
<evidence type="ECO:0000259" key="1">
    <source>
        <dbReference type="PROSITE" id="PS51750"/>
    </source>
</evidence>
<dbReference type="PANTHER" id="PTHR36180">
    <property type="entry name" value="DNA-BINDING PROTEIN-RELATED-RELATED"/>
    <property type="match status" value="1"/>
</dbReference>
<name>A0A2T1LVU6_9CHRO</name>
<reference evidence="2 3" key="1">
    <citation type="submission" date="2018-03" db="EMBL/GenBank/DDBJ databases">
        <title>The ancient ancestry and fast evolution of plastids.</title>
        <authorList>
            <person name="Moore K.R."/>
            <person name="Magnabosco C."/>
            <person name="Momper L."/>
            <person name="Gold D.A."/>
            <person name="Bosak T."/>
            <person name="Fournier G.P."/>
        </authorList>
    </citation>
    <scope>NUCLEOTIDE SEQUENCE [LARGE SCALE GENOMIC DNA]</scope>
    <source>
        <strain evidence="2 3">CCALA 016</strain>
    </source>
</reference>